<evidence type="ECO:0000313" key="2">
    <source>
        <dbReference type="EMBL" id="SHE95243.1"/>
    </source>
</evidence>
<dbReference type="CDD" id="cd01741">
    <property type="entry name" value="GATase1_1"/>
    <property type="match status" value="1"/>
</dbReference>
<dbReference type="InterPro" id="IPR044992">
    <property type="entry name" value="ChyE-like"/>
</dbReference>
<evidence type="ECO:0000313" key="3">
    <source>
        <dbReference type="Proteomes" id="UP000184164"/>
    </source>
</evidence>
<dbReference type="SUPFAM" id="SSF52317">
    <property type="entry name" value="Class I glutamine amidotransferase-like"/>
    <property type="match status" value="1"/>
</dbReference>
<dbReference type="Pfam" id="PF00117">
    <property type="entry name" value="GATase"/>
    <property type="match status" value="1"/>
</dbReference>
<accession>A0A1M4XPP6</accession>
<protein>
    <submittedName>
        <fullName evidence="2">GMP synthase (Glutamine-hydrolysing)</fullName>
    </submittedName>
</protein>
<feature type="domain" description="Glutamine amidotransferase" evidence="1">
    <location>
        <begin position="46"/>
        <end position="184"/>
    </location>
</feature>
<dbReference type="OrthoDB" id="9807137at2"/>
<dbReference type="PROSITE" id="PS51273">
    <property type="entry name" value="GATASE_TYPE_1"/>
    <property type="match status" value="1"/>
</dbReference>
<dbReference type="InterPro" id="IPR029062">
    <property type="entry name" value="Class_I_gatase-like"/>
</dbReference>
<sequence length="237" mass="26913">MKNNLSIHAFEHAPCEGVGCIGNWAKERGHRLSSTLLYKSQRFPRLDEIDWLIVMGGPMNIFEEQKHPWLKAEKAFIKNAIEANKTVIGICLGSQLIADVLGAKVYKNPQVEIGWFDVTRTEESYQTDLLKGFGRKLKVFHWHGDTFDLPPGVIPLFRSKACQNQGFLIGNKIVGLQFHFEMTQQGIAEMFTGEEEPLPKGPFVQTQQEIVSQNEHIEANNKKMFALLDRLCRNSEG</sequence>
<dbReference type="GO" id="GO:0005829">
    <property type="term" value="C:cytosol"/>
    <property type="evidence" value="ECO:0007669"/>
    <property type="project" value="TreeGrafter"/>
</dbReference>
<dbReference type="Proteomes" id="UP000184164">
    <property type="component" value="Unassembled WGS sequence"/>
</dbReference>
<dbReference type="Gene3D" id="3.40.50.880">
    <property type="match status" value="1"/>
</dbReference>
<proteinExistence type="predicted"/>
<reference evidence="2 3" key="1">
    <citation type="submission" date="2016-11" db="EMBL/GenBank/DDBJ databases">
        <authorList>
            <person name="Jaros S."/>
            <person name="Januszkiewicz K."/>
            <person name="Wedrychowicz H."/>
        </authorList>
    </citation>
    <scope>NUCLEOTIDE SEQUENCE [LARGE SCALE GENOMIC DNA]</scope>
    <source>
        <strain evidence="2 3">DSM 26910</strain>
    </source>
</reference>
<dbReference type="RefSeq" id="WP_083570620.1">
    <property type="nucleotide sequence ID" value="NZ_FQUM01000003.1"/>
</dbReference>
<dbReference type="InterPro" id="IPR017926">
    <property type="entry name" value="GATASE"/>
</dbReference>
<name>A0A1M4XPP6_9BACT</name>
<dbReference type="FunFam" id="3.40.50.880:FF:000033">
    <property type="entry name" value="Glutamine amidotransferase class-I"/>
    <property type="match status" value="1"/>
</dbReference>
<gene>
    <name evidence="2" type="ORF">SAMN05444274_10371</name>
</gene>
<dbReference type="PANTHER" id="PTHR42695">
    <property type="entry name" value="GLUTAMINE AMIDOTRANSFERASE YLR126C-RELATED"/>
    <property type="match status" value="1"/>
</dbReference>
<dbReference type="AlphaFoldDB" id="A0A1M4XPP6"/>
<dbReference type="PANTHER" id="PTHR42695:SF5">
    <property type="entry name" value="GLUTAMINE AMIDOTRANSFERASE YLR126C-RELATED"/>
    <property type="match status" value="1"/>
</dbReference>
<organism evidence="2 3">
    <name type="scientific">Mariniphaga anaerophila</name>
    <dbReference type="NCBI Taxonomy" id="1484053"/>
    <lineage>
        <taxon>Bacteria</taxon>
        <taxon>Pseudomonadati</taxon>
        <taxon>Bacteroidota</taxon>
        <taxon>Bacteroidia</taxon>
        <taxon>Marinilabiliales</taxon>
        <taxon>Prolixibacteraceae</taxon>
        <taxon>Mariniphaga</taxon>
    </lineage>
</organism>
<dbReference type="EMBL" id="FQUM01000003">
    <property type="protein sequence ID" value="SHE95243.1"/>
    <property type="molecule type" value="Genomic_DNA"/>
</dbReference>
<evidence type="ECO:0000259" key="1">
    <source>
        <dbReference type="Pfam" id="PF00117"/>
    </source>
</evidence>
<keyword evidence="3" id="KW-1185">Reference proteome</keyword>
<dbReference type="STRING" id="1484053.SAMN05444274_10371"/>